<organism evidence="1 2">
    <name type="scientific">Tetranychus urticae</name>
    <name type="common">Two-spotted spider mite</name>
    <dbReference type="NCBI Taxonomy" id="32264"/>
    <lineage>
        <taxon>Eukaryota</taxon>
        <taxon>Metazoa</taxon>
        <taxon>Ecdysozoa</taxon>
        <taxon>Arthropoda</taxon>
        <taxon>Chelicerata</taxon>
        <taxon>Arachnida</taxon>
        <taxon>Acari</taxon>
        <taxon>Acariformes</taxon>
        <taxon>Trombidiformes</taxon>
        <taxon>Prostigmata</taxon>
        <taxon>Eleutherengona</taxon>
        <taxon>Raphignathae</taxon>
        <taxon>Tetranychoidea</taxon>
        <taxon>Tetranychidae</taxon>
        <taxon>Tetranychus</taxon>
    </lineage>
</organism>
<accession>T1KWH1</accession>
<dbReference type="EnsemblMetazoa" id="tetur24g01620.1">
    <property type="protein sequence ID" value="tetur24g01620.1"/>
    <property type="gene ID" value="tetur24g01620"/>
</dbReference>
<name>T1KWH1_TETUR</name>
<evidence type="ECO:0000313" key="2">
    <source>
        <dbReference type="Proteomes" id="UP000015104"/>
    </source>
</evidence>
<protein>
    <submittedName>
        <fullName evidence="1">Uncharacterized protein</fullName>
    </submittedName>
</protein>
<dbReference type="Proteomes" id="UP000015104">
    <property type="component" value="Unassembled WGS sequence"/>
</dbReference>
<dbReference type="HOGENOM" id="CLU_3225229_0_0_1"/>
<keyword evidence="2" id="KW-1185">Reference proteome</keyword>
<dbReference type="AlphaFoldDB" id="T1KWH1"/>
<proteinExistence type="predicted"/>
<reference evidence="1" key="2">
    <citation type="submission" date="2015-06" db="UniProtKB">
        <authorList>
            <consortium name="EnsemblMetazoa"/>
        </authorList>
    </citation>
    <scope>IDENTIFICATION</scope>
</reference>
<reference evidence="2" key="1">
    <citation type="submission" date="2011-08" db="EMBL/GenBank/DDBJ databases">
        <authorList>
            <person name="Rombauts S."/>
        </authorList>
    </citation>
    <scope>NUCLEOTIDE SEQUENCE</scope>
    <source>
        <strain evidence="2">London</strain>
    </source>
</reference>
<evidence type="ECO:0000313" key="1">
    <source>
        <dbReference type="EnsemblMetazoa" id="tetur24g01620.1"/>
    </source>
</evidence>
<sequence>MDLQRQTIKTLLNSKNLCKDILKQKLFHLFDFLEVENVFLFSLP</sequence>
<dbReference type="EMBL" id="CAEY01000644">
    <property type="status" value="NOT_ANNOTATED_CDS"/>
    <property type="molecule type" value="Genomic_DNA"/>
</dbReference>